<dbReference type="InterPro" id="IPR036527">
    <property type="entry name" value="SCP2_sterol-bd_dom_sf"/>
</dbReference>
<dbReference type="RefSeq" id="WP_088970703.1">
    <property type="nucleotide sequence ID" value="NZ_JBHLYF010000006.1"/>
</dbReference>
<proteinExistence type="predicted"/>
<dbReference type="EMBL" id="LT607751">
    <property type="protein sequence ID" value="SCG50895.1"/>
    <property type="molecule type" value="Genomic_DNA"/>
</dbReference>
<protein>
    <submittedName>
        <fullName evidence="3">SCP-2 sterol transfer family protein</fullName>
    </submittedName>
</protein>
<name>A0A1C5HXZ5_9ACTN</name>
<keyword evidence="4" id="KW-1185">Reference proteome</keyword>
<sequence length="125" mass="13833">MAMSAAEHLASRVPGRHPDLPETTSGTLRLDIREDGHTDHWHLTIDHQTVRVSRSYEEADLIVGGERPVFDRLAAGGTHIGSALLRNDVTARGNLRLLMSLRRLFPGPPDAHHPRSYCLDGDGDR</sequence>
<organism evidence="3 4">
    <name type="scientific">Micromonospora siamensis</name>
    <dbReference type="NCBI Taxonomy" id="299152"/>
    <lineage>
        <taxon>Bacteria</taxon>
        <taxon>Bacillati</taxon>
        <taxon>Actinomycetota</taxon>
        <taxon>Actinomycetes</taxon>
        <taxon>Micromonosporales</taxon>
        <taxon>Micromonosporaceae</taxon>
        <taxon>Micromonospora</taxon>
    </lineage>
</organism>
<reference evidence="3 4" key="1">
    <citation type="submission" date="2016-06" db="EMBL/GenBank/DDBJ databases">
        <authorList>
            <person name="Kjaerup R.B."/>
            <person name="Dalgaard T.S."/>
            <person name="Juul-Madsen H.R."/>
        </authorList>
    </citation>
    <scope>NUCLEOTIDE SEQUENCE [LARGE SCALE GENOMIC DNA]</scope>
    <source>
        <strain evidence="3 4">DSM 45097</strain>
    </source>
</reference>
<dbReference type="Proteomes" id="UP000198210">
    <property type="component" value="Chromosome I"/>
</dbReference>
<dbReference type="Pfam" id="PF02036">
    <property type="entry name" value="SCP2"/>
    <property type="match status" value="1"/>
</dbReference>
<dbReference type="InterPro" id="IPR003033">
    <property type="entry name" value="SCP2_sterol-bd_dom"/>
</dbReference>
<evidence type="ECO:0000313" key="3">
    <source>
        <dbReference type="EMBL" id="SCG50895.1"/>
    </source>
</evidence>
<dbReference type="Gene3D" id="3.30.1050.10">
    <property type="entry name" value="SCP2 sterol-binding domain"/>
    <property type="match status" value="1"/>
</dbReference>
<dbReference type="SUPFAM" id="SSF55718">
    <property type="entry name" value="SCP-like"/>
    <property type="match status" value="1"/>
</dbReference>
<evidence type="ECO:0000256" key="1">
    <source>
        <dbReference type="SAM" id="MobiDB-lite"/>
    </source>
</evidence>
<feature type="region of interest" description="Disordered" evidence="1">
    <location>
        <begin position="1"/>
        <end position="27"/>
    </location>
</feature>
<accession>A0A1C5HXZ5</accession>
<feature type="domain" description="SCP2" evidence="2">
    <location>
        <begin position="19"/>
        <end position="105"/>
    </location>
</feature>
<dbReference type="AlphaFoldDB" id="A0A1C5HXZ5"/>
<gene>
    <name evidence="3" type="ORF">GA0074704_2559</name>
</gene>
<evidence type="ECO:0000259" key="2">
    <source>
        <dbReference type="Pfam" id="PF02036"/>
    </source>
</evidence>
<evidence type="ECO:0000313" key="4">
    <source>
        <dbReference type="Proteomes" id="UP000198210"/>
    </source>
</evidence>